<protein>
    <submittedName>
        <fullName evidence="2">DUF2796 domain-containing protein</fullName>
    </submittedName>
</protein>
<dbReference type="Pfam" id="PF10986">
    <property type="entry name" value="ZrgA"/>
    <property type="match status" value="1"/>
</dbReference>
<dbReference type="Proteomes" id="UP000483379">
    <property type="component" value="Unassembled WGS sequence"/>
</dbReference>
<evidence type="ECO:0000313" key="3">
    <source>
        <dbReference type="Proteomes" id="UP000483379"/>
    </source>
</evidence>
<evidence type="ECO:0000313" key="2">
    <source>
        <dbReference type="EMBL" id="NEV63418.1"/>
    </source>
</evidence>
<dbReference type="EMBL" id="JAAIJQ010000050">
    <property type="protein sequence ID" value="NEV63418.1"/>
    <property type="molecule type" value="Genomic_DNA"/>
</dbReference>
<organism evidence="2 3">
    <name type="scientific">Thiorhodococcus minor</name>
    <dbReference type="NCBI Taxonomy" id="57489"/>
    <lineage>
        <taxon>Bacteria</taxon>
        <taxon>Pseudomonadati</taxon>
        <taxon>Pseudomonadota</taxon>
        <taxon>Gammaproteobacteria</taxon>
        <taxon>Chromatiales</taxon>
        <taxon>Chromatiaceae</taxon>
        <taxon>Thiorhodococcus</taxon>
    </lineage>
</organism>
<dbReference type="RefSeq" id="WP_164453881.1">
    <property type="nucleotide sequence ID" value="NZ_JAAIJQ010000050.1"/>
</dbReference>
<dbReference type="InterPro" id="IPR021253">
    <property type="entry name" value="ZrgA-like"/>
</dbReference>
<gene>
    <name evidence="2" type="ORF">G3446_16250</name>
</gene>
<evidence type="ECO:0000256" key="1">
    <source>
        <dbReference type="SAM" id="SignalP"/>
    </source>
</evidence>
<feature type="signal peptide" evidence="1">
    <location>
        <begin position="1"/>
        <end position="25"/>
    </location>
</feature>
<keyword evidence="3" id="KW-1185">Reference proteome</keyword>
<keyword evidence="1" id="KW-0732">Signal</keyword>
<reference evidence="2 3" key="1">
    <citation type="submission" date="2020-02" db="EMBL/GenBank/DDBJ databases">
        <title>Genome sequences of Thiorhodococcus mannitoliphagus and Thiorhodococcus minor, purple sulfur photosynthetic bacteria in the gammaproteobacterial family, Chromatiaceae.</title>
        <authorList>
            <person name="Aviles F.A."/>
            <person name="Meyer T.E."/>
            <person name="Kyndt J.A."/>
        </authorList>
    </citation>
    <scope>NUCLEOTIDE SEQUENCE [LARGE SCALE GENOMIC DNA]</scope>
    <source>
        <strain evidence="2 3">DSM 11518</strain>
    </source>
</reference>
<sequence>MRVKILRAIGVLAPLLLVAALGAHAEGRGRPYVQGVANLDFEIQGQQVLVRLFAPAATLVGFEHSPSTRLESETLTLARENLEAGDGMVRFNTKAACRLVEASVDADLPDSARPGKAGSEAPARVEISAEYGFACARPEALDTAALGLFIGFPALQRVLVHYVMPAGRGAAELTPGNPVVSFVPL</sequence>
<comment type="caution">
    <text evidence="2">The sequence shown here is derived from an EMBL/GenBank/DDBJ whole genome shotgun (WGS) entry which is preliminary data.</text>
</comment>
<dbReference type="AlphaFoldDB" id="A0A6M0K0X4"/>
<accession>A0A6M0K0X4</accession>
<feature type="chain" id="PRO_5026650906" evidence="1">
    <location>
        <begin position="26"/>
        <end position="185"/>
    </location>
</feature>
<proteinExistence type="predicted"/>
<name>A0A6M0K0X4_9GAMM</name>